<comment type="caution">
    <text evidence="2">The sequence shown here is derived from an EMBL/GenBank/DDBJ whole genome shotgun (WGS) entry which is preliminary data.</text>
</comment>
<proteinExistence type="predicted"/>
<protein>
    <recommendedName>
        <fullName evidence="4">Pheromone</fullName>
    </recommendedName>
</protein>
<evidence type="ECO:0000313" key="3">
    <source>
        <dbReference type="Proteomes" id="UP000298327"/>
    </source>
</evidence>
<keyword evidence="3" id="KW-1185">Reference proteome</keyword>
<evidence type="ECO:0000256" key="1">
    <source>
        <dbReference type="SAM" id="MobiDB-lite"/>
    </source>
</evidence>
<accession>A0A4Y9YV39</accession>
<sequence length="68" mass="7123">MDAFDSFQSIFPISDAEEVPTNSLLSLSQSSSLSSFSSLSSSSPSSSSPPVDAEHPGDNITHCWCIVA</sequence>
<evidence type="ECO:0000313" key="2">
    <source>
        <dbReference type="EMBL" id="TFY65587.1"/>
    </source>
</evidence>
<dbReference type="Pfam" id="PF08015">
    <property type="entry name" value="Pheromone"/>
    <property type="match status" value="1"/>
</dbReference>
<evidence type="ECO:0008006" key="4">
    <source>
        <dbReference type="Google" id="ProtNLM"/>
    </source>
</evidence>
<feature type="compositionally biased region" description="Low complexity" evidence="1">
    <location>
        <begin position="33"/>
        <end position="50"/>
    </location>
</feature>
<name>A0A4Y9YV39_9AGAM</name>
<dbReference type="GO" id="GO:0000772">
    <property type="term" value="F:mating pheromone activity"/>
    <property type="evidence" value="ECO:0007669"/>
    <property type="project" value="InterPro"/>
</dbReference>
<dbReference type="Proteomes" id="UP000298327">
    <property type="component" value="Unassembled WGS sequence"/>
</dbReference>
<organism evidence="2 3">
    <name type="scientific">Dentipellis fragilis</name>
    <dbReference type="NCBI Taxonomy" id="205917"/>
    <lineage>
        <taxon>Eukaryota</taxon>
        <taxon>Fungi</taxon>
        <taxon>Dikarya</taxon>
        <taxon>Basidiomycota</taxon>
        <taxon>Agaricomycotina</taxon>
        <taxon>Agaricomycetes</taxon>
        <taxon>Russulales</taxon>
        <taxon>Hericiaceae</taxon>
        <taxon>Dentipellis</taxon>
    </lineage>
</organism>
<dbReference type="EMBL" id="SEOQ01000327">
    <property type="protein sequence ID" value="TFY65587.1"/>
    <property type="molecule type" value="Genomic_DNA"/>
</dbReference>
<feature type="region of interest" description="Disordered" evidence="1">
    <location>
        <begin position="33"/>
        <end position="58"/>
    </location>
</feature>
<reference evidence="2 3" key="1">
    <citation type="submission" date="2019-02" db="EMBL/GenBank/DDBJ databases">
        <title>Genome sequencing of the rare red list fungi Dentipellis fragilis.</title>
        <authorList>
            <person name="Buettner E."/>
            <person name="Kellner H."/>
        </authorList>
    </citation>
    <scope>NUCLEOTIDE SEQUENCE [LARGE SCALE GENOMIC DNA]</scope>
    <source>
        <strain evidence="2 3">DSM 105465</strain>
    </source>
</reference>
<dbReference type="InterPro" id="IPR012597">
    <property type="entry name" value="Pheromone"/>
</dbReference>
<dbReference type="GO" id="GO:0016020">
    <property type="term" value="C:membrane"/>
    <property type="evidence" value="ECO:0007669"/>
    <property type="project" value="InterPro"/>
</dbReference>
<gene>
    <name evidence="2" type="ORF">EVG20_g5503</name>
</gene>
<dbReference type="AlphaFoldDB" id="A0A4Y9YV39"/>